<dbReference type="GO" id="GO:0022857">
    <property type="term" value="F:transmembrane transporter activity"/>
    <property type="evidence" value="ECO:0007669"/>
    <property type="project" value="InterPro"/>
</dbReference>
<proteinExistence type="predicted"/>
<feature type="transmembrane region" description="Helical" evidence="8">
    <location>
        <begin position="311"/>
        <end position="332"/>
    </location>
</feature>
<dbReference type="InterPro" id="IPR011701">
    <property type="entry name" value="MFS"/>
</dbReference>
<evidence type="ECO:0000256" key="7">
    <source>
        <dbReference type="SAM" id="MobiDB-lite"/>
    </source>
</evidence>
<dbReference type="AlphaFoldDB" id="A0A1J5PTM9"/>
<gene>
    <name evidence="10" type="primary">bmr3_10</name>
    <name evidence="10" type="ORF">GALL_497690</name>
</gene>
<organism evidence="10">
    <name type="scientific">mine drainage metagenome</name>
    <dbReference type="NCBI Taxonomy" id="410659"/>
    <lineage>
        <taxon>unclassified sequences</taxon>
        <taxon>metagenomes</taxon>
        <taxon>ecological metagenomes</taxon>
    </lineage>
</organism>
<keyword evidence="5 8" id="KW-1133">Transmembrane helix</keyword>
<dbReference type="InterPro" id="IPR020846">
    <property type="entry name" value="MFS_dom"/>
</dbReference>
<comment type="caution">
    <text evidence="10">The sequence shown here is derived from an EMBL/GenBank/DDBJ whole genome shotgun (WGS) entry which is preliminary data.</text>
</comment>
<evidence type="ECO:0000256" key="4">
    <source>
        <dbReference type="ARBA" id="ARBA00022692"/>
    </source>
</evidence>
<dbReference type="Gene3D" id="1.20.1250.20">
    <property type="entry name" value="MFS general substrate transporter like domains"/>
    <property type="match status" value="1"/>
</dbReference>
<keyword evidence="6 8" id="KW-0472">Membrane</keyword>
<accession>A0A1J5PTM9</accession>
<feature type="transmembrane region" description="Helical" evidence="8">
    <location>
        <begin position="344"/>
        <end position="362"/>
    </location>
</feature>
<keyword evidence="4 8" id="KW-0812">Transmembrane</keyword>
<dbReference type="Pfam" id="PF07690">
    <property type="entry name" value="MFS_1"/>
    <property type="match status" value="1"/>
</dbReference>
<feature type="region of interest" description="Disordered" evidence="7">
    <location>
        <begin position="1"/>
        <end position="20"/>
    </location>
</feature>
<feature type="transmembrane region" description="Helical" evidence="8">
    <location>
        <begin position="213"/>
        <end position="232"/>
    </location>
</feature>
<dbReference type="SUPFAM" id="SSF103473">
    <property type="entry name" value="MFS general substrate transporter"/>
    <property type="match status" value="1"/>
</dbReference>
<feature type="transmembrane region" description="Helical" evidence="8">
    <location>
        <begin position="278"/>
        <end position="299"/>
    </location>
</feature>
<feature type="transmembrane region" description="Helical" evidence="8">
    <location>
        <begin position="27"/>
        <end position="50"/>
    </location>
</feature>
<keyword evidence="2" id="KW-0813">Transport</keyword>
<dbReference type="PANTHER" id="PTHR23501:SF191">
    <property type="entry name" value="VACUOLAR BASIC AMINO ACID TRANSPORTER 4"/>
    <property type="match status" value="1"/>
</dbReference>
<sequence>MPDVSGGNPGSGLPDSADRPNESGRRAILWACLIATCMAAIESTIVATIVPTIVSDLGGFNLFTWVFAIYVLTQAVSIPVYGRLADLYGRKPVFFFGVCLFLTGTVLCGLAPGMPSLVLFRAVQGIGAGAIQPIAATILGDVYKPSERGRVQGLVSSVFGVSAVAGPSLGAFLVQHIGWRAVFWVNIPFGIAAIVMIGIFLREKVERHSHRIDWAGSVLLLVGVGCPMLALVQGGTLGSAAILGLISVGVLALGALYLNERSVSEPMLPLELWRNRVIVVGSLGNFTSGAMMLGVSAFLPTYIQGAMGREALVGGLVLGAMSMTWAPASFLAGRIMGRTSYRTVAILGALSLVAGCGILLALTPAGRGVLAAAVPIWLATHRAVEDLLGEASPDRLRADLMALL</sequence>
<feature type="transmembrane region" description="Helical" evidence="8">
    <location>
        <begin position="118"/>
        <end position="139"/>
    </location>
</feature>
<protein>
    <submittedName>
        <fullName evidence="10">Multidrug resistance protein 3</fullName>
    </submittedName>
</protein>
<evidence type="ECO:0000256" key="3">
    <source>
        <dbReference type="ARBA" id="ARBA00022475"/>
    </source>
</evidence>
<feature type="transmembrane region" description="Helical" evidence="8">
    <location>
        <begin position="62"/>
        <end position="81"/>
    </location>
</feature>
<name>A0A1J5PTM9_9ZZZZ</name>
<dbReference type="PANTHER" id="PTHR23501">
    <property type="entry name" value="MAJOR FACILITATOR SUPERFAMILY"/>
    <property type="match status" value="1"/>
</dbReference>
<feature type="transmembrane region" description="Helical" evidence="8">
    <location>
        <begin position="238"/>
        <end position="258"/>
    </location>
</feature>
<dbReference type="GO" id="GO:0005886">
    <property type="term" value="C:plasma membrane"/>
    <property type="evidence" value="ECO:0007669"/>
    <property type="project" value="UniProtKB-SubCell"/>
</dbReference>
<evidence type="ECO:0000256" key="8">
    <source>
        <dbReference type="SAM" id="Phobius"/>
    </source>
</evidence>
<feature type="transmembrane region" description="Helical" evidence="8">
    <location>
        <begin position="93"/>
        <end position="112"/>
    </location>
</feature>
<feature type="transmembrane region" description="Helical" evidence="8">
    <location>
        <begin position="151"/>
        <end position="175"/>
    </location>
</feature>
<feature type="transmembrane region" description="Helical" evidence="8">
    <location>
        <begin position="181"/>
        <end position="201"/>
    </location>
</feature>
<evidence type="ECO:0000256" key="5">
    <source>
        <dbReference type="ARBA" id="ARBA00022989"/>
    </source>
</evidence>
<evidence type="ECO:0000313" key="10">
    <source>
        <dbReference type="EMBL" id="OIQ68635.1"/>
    </source>
</evidence>
<dbReference type="EMBL" id="MLJW01005193">
    <property type="protein sequence ID" value="OIQ68635.1"/>
    <property type="molecule type" value="Genomic_DNA"/>
</dbReference>
<feature type="domain" description="Major facilitator superfamily (MFS) profile" evidence="9">
    <location>
        <begin position="28"/>
        <end position="404"/>
    </location>
</feature>
<evidence type="ECO:0000256" key="1">
    <source>
        <dbReference type="ARBA" id="ARBA00004651"/>
    </source>
</evidence>
<reference evidence="10" key="1">
    <citation type="submission" date="2016-10" db="EMBL/GenBank/DDBJ databases">
        <title>Sequence of Gallionella enrichment culture.</title>
        <authorList>
            <person name="Poehlein A."/>
            <person name="Muehling M."/>
            <person name="Daniel R."/>
        </authorList>
    </citation>
    <scope>NUCLEOTIDE SEQUENCE</scope>
</reference>
<evidence type="ECO:0000259" key="9">
    <source>
        <dbReference type="PROSITE" id="PS50850"/>
    </source>
</evidence>
<evidence type="ECO:0000256" key="6">
    <source>
        <dbReference type="ARBA" id="ARBA00023136"/>
    </source>
</evidence>
<dbReference type="Gene3D" id="1.20.1720.10">
    <property type="entry name" value="Multidrug resistance protein D"/>
    <property type="match status" value="1"/>
</dbReference>
<dbReference type="InterPro" id="IPR036259">
    <property type="entry name" value="MFS_trans_sf"/>
</dbReference>
<keyword evidence="3" id="KW-1003">Cell membrane</keyword>
<dbReference type="FunFam" id="1.20.1720.10:FF:000004">
    <property type="entry name" value="EmrB/QacA family drug resistance transporter"/>
    <property type="match status" value="1"/>
</dbReference>
<comment type="subcellular location">
    <subcellularLocation>
        <location evidence="1">Cell membrane</location>
        <topology evidence="1">Multi-pass membrane protein</topology>
    </subcellularLocation>
</comment>
<evidence type="ECO:0000256" key="2">
    <source>
        <dbReference type="ARBA" id="ARBA00022448"/>
    </source>
</evidence>
<dbReference type="PROSITE" id="PS50850">
    <property type="entry name" value="MFS"/>
    <property type="match status" value="1"/>
</dbReference>